<dbReference type="CDD" id="cd03468">
    <property type="entry name" value="PolY_like"/>
    <property type="match status" value="1"/>
</dbReference>
<name>A0A5C6FGS5_9BACT</name>
<protein>
    <submittedName>
        <fullName evidence="3">DNA polymerase IV</fullName>
    </submittedName>
</protein>
<dbReference type="EMBL" id="SJPW01000001">
    <property type="protein sequence ID" value="TWU60701.1"/>
    <property type="molecule type" value="Genomic_DNA"/>
</dbReference>
<dbReference type="PANTHER" id="PTHR35369:SF2">
    <property type="entry name" value="BLR3025 PROTEIN"/>
    <property type="match status" value="1"/>
</dbReference>
<reference evidence="3 4" key="1">
    <citation type="submission" date="2019-02" db="EMBL/GenBank/DDBJ databases">
        <title>Deep-cultivation of Planctomycetes and their phenomic and genomic characterization uncovers novel biology.</title>
        <authorList>
            <person name="Wiegand S."/>
            <person name="Jogler M."/>
            <person name="Boedeker C."/>
            <person name="Pinto D."/>
            <person name="Vollmers J."/>
            <person name="Rivas-Marin E."/>
            <person name="Kohn T."/>
            <person name="Peeters S.H."/>
            <person name="Heuer A."/>
            <person name="Rast P."/>
            <person name="Oberbeckmann S."/>
            <person name="Bunk B."/>
            <person name="Jeske O."/>
            <person name="Meyerdierks A."/>
            <person name="Storesund J.E."/>
            <person name="Kallscheuer N."/>
            <person name="Luecker S."/>
            <person name="Lage O.M."/>
            <person name="Pohl T."/>
            <person name="Merkel B.J."/>
            <person name="Hornburger P."/>
            <person name="Mueller R.-W."/>
            <person name="Bruemmer F."/>
            <person name="Labrenz M."/>
            <person name="Spormann A.M."/>
            <person name="Op Den Camp H."/>
            <person name="Overmann J."/>
            <person name="Amann R."/>
            <person name="Jetten M.S.M."/>
            <person name="Mascher T."/>
            <person name="Medema M.H."/>
            <person name="Devos D.P."/>
            <person name="Kaster A.-K."/>
            <person name="Ovreas L."/>
            <person name="Rohde M."/>
            <person name="Galperin M.Y."/>
            <person name="Jogler C."/>
        </authorList>
    </citation>
    <scope>NUCLEOTIDE SEQUENCE [LARGE SCALE GENOMIC DNA]</scope>
    <source>
        <strain evidence="3 4">Poly51</strain>
    </source>
</reference>
<evidence type="ECO:0000313" key="3">
    <source>
        <dbReference type="EMBL" id="TWU60701.1"/>
    </source>
</evidence>
<evidence type="ECO:0000313" key="4">
    <source>
        <dbReference type="Proteomes" id="UP000318288"/>
    </source>
</evidence>
<gene>
    <name evidence="3" type="ORF">Poly51_09820</name>
</gene>
<proteinExistence type="predicted"/>
<feature type="region of interest" description="Disordered" evidence="2">
    <location>
        <begin position="378"/>
        <end position="402"/>
    </location>
</feature>
<dbReference type="PANTHER" id="PTHR35369">
    <property type="entry name" value="BLR3025 PROTEIN-RELATED"/>
    <property type="match status" value="1"/>
</dbReference>
<evidence type="ECO:0000256" key="2">
    <source>
        <dbReference type="SAM" id="MobiDB-lite"/>
    </source>
</evidence>
<dbReference type="SUPFAM" id="SSF56672">
    <property type="entry name" value="DNA/RNA polymerases"/>
    <property type="match status" value="1"/>
</dbReference>
<sequence length="514" mass="56927">MSIAQAHQMCLAAELDDVVVQRHDEHLDRQQLDQVAWWMQQTISPMVAIESLDTHPWAGHLRHQCESLICDIAGIAHLFGGEAGTLDAVTTLLTSMGLAGRLAIADSVGAAWAVAHTRIAKSHAAEDRCFIVPPGDDRAAIEDLPVTGLRIAPETAETLGRLGVETIGHLLRLPRSGIAPRLGIGLVRRIEQALGEVDEPVGVYHAEAEHSETLSMEYPTTDSRILADRIERLTDQVRAGLATRQRGALRLTCRLDLSIHPPLTLDIGLFAPSADAKHLSGLLVHRLEQIRLRSAVERLTVSVTLTGPLRTVQTPLFESASPTRSTSSTHSLSGSSISRLIDSLSGRLGRNAVVELKLTGDPLPENAYQTFPMAGNLIGDSNRSGRHRRSHATHRRYSSFHPSPTDAMRRPVALLKNPLPLSIAWADSSFACDTCLPTLPERLRIHGVTHRIVRHWGPERIETGWWKGPSINRDYYRIETDRNQWWWIFRQTISKVAGQPSDATYRWMLHGHFS</sequence>
<feature type="compositionally biased region" description="Basic residues" evidence="2">
    <location>
        <begin position="384"/>
        <end position="398"/>
    </location>
</feature>
<keyword evidence="1" id="KW-0227">DNA damage</keyword>
<comment type="caution">
    <text evidence="3">The sequence shown here is derived from an EMBL/GenBank/DDBJ whole genome shotgun (WGS) entry which is preliminary data.</text>
</comment>
<accession>A0A5C6FGS5</accession>
<dbReference type="InterPro" id="IPR050356">
    <property type="entry name" value="SulA_CellDiv_inhibitor"/>
</dbReference>
<dbReference type="AlphaFoldDB" id="A0A5C6FGS5"/>
<dbReference type="InterPro" id="IPR043502">
    <property type="entry name" value="DNA/RNA_pol_sf"/>
</dbReference>
<keyword evidence="4" id="KW-1185">Reference proteome</keyword>
<dbReference type="GO" id="GO:0006281">
    <property type="term" value="P:DNA repair"/>
    <property type="evidence" value="ECO:0007669"/>
    <property type="project" value="TreeGrafter"/>
</dbReference>
<evidence type="ECO:0000256" key="1">
    <source>
        <dbReference type="ARBA" id="ARBA00022763"/>
    </source>
</evidence>
<organism evidence="3 4">
    <name type="scientific">Rubripirellula tenax</name>
    <dbReference type="NCBI Taxonomy" id="2528015"/>
    <lineage>
        <taxon>Bacteria</taxon>
        <taxon>Pseudomonadati</taxon>
        <taxon>Planctomycetota</taxon>
        <taxon>Planctomycetia</taxon>
        <taxon>Pirellulales</taxon>
        <taxon>Pirellulaceae</taxon>
        <taxon>Rubripirellula</taxon>
    </lineage>
</organism>
<dbReference type="Proteomes" id="UP000318288">
    <property type="component" value="Unassembled WGS sequence"/>
</dbReference>